<dbReference type="Proteomes" id="UP001344447">
    <property type="component" value="Unassembled WGS sequence"/>
</dbReference>
<keyword evidence="5 7" id="KW-0067">ATP-binding</keyword>
<evidence type="ECO:0000313" key="11">
    <source>
        <dbReference type="Proteomes" id="UP001344447"/>
    </source>
</evidence>
<dbReference type="GO" id="GO:0019788">
    <property type="term" value="F:NEDD8 transferase activity"/>
    <property type="evidence" value="ECO:0007669"/>
    <property type="project" value="UniProtKB-ARBA"/>
</dbReference>
<dbReference type="CDD" id="cd23794">
    <property type="entry name" value="UBCc_UBE2F_UBE2M"/>
    <property type="match status" value="1"/>
</dbReference>
<evidence type="ECO:0000256" key="3">
    <source>
        <dbReference type="ARBA" id="ARBA00022741"/>
    </source>
</evidence>
<keyword evidence="4 7" id="KW-0833">Ubl conjugation pathway</keyword>
<dbReference type="PROSITE" id="PS50127">
    <property type="entry name" value="UBC_2"/>
    <property type="match status" value="1"/>
</dbReference>
<feature type="active site" description="Glycyl thioester intermediate" evidence="6">
    <location>
        <position position="159"/>
    </location>
</feature>
<protein>
    <recommendedName>
        <fullName evidence="9">UBC core domain-containing protein</fullName>
    </recommendedName>
</protein>
<dbReference type="InterPro" id="IPR050113">
    <property type="entry name" value="Ub_conjugating_enzyme"/>
</dbReference>
<evidence type="ECO:0000256" key="5">
    <source>
        <dbReference type="ARBA" id="ARBA00022840"/>
    </source>
</evidence>
<dbReference type="InterPro" id="IPR000608">
    <property type="entry name" value="UBC"/>
</dbReference>
<dbReference type="SMART" id="SM00212">
    <property type="entry name" value="UBCc"/>
    <property type="match status" value="1"/>
</dbReference>
<evidence type="ECO:0000313" key="10">
    <source>
        <dbReference type="EMBL" id="KAK5584436.1"/>
    </source>
</evidence>
<feature type="compositionally biased region" description="Polar residues" evidence="8">
    <location>
        <begin position="26"/>
        <end position="36"/>
    </location>
</feature>
<dbReference type="AlphaFoldDB" id="A0AAN7YZV5"/>
<evidence type="ECO:0000256" key="2">
    <source>
        <dbReference type="ARBA" id="ARBA00022679"/>
    </source>
</evidence>
<gene>
    <name evidence="10" type="ORF">RB653_006047</name>
</gene>
<dbReference type="InterPro" id="IPR016135">
    <property type="entry name" value="UBQ-conjugating_enzyme/RWD"/>
</dbReference>
<feature type="domain" description="UBC core" evidence="9">
    <location>
        <begin position="77"/>
        <end position="221"/>
    </location>
</feature>
<dbReference type="InterPro" id="IPR023313">
    <property type="entry name" value="UBQ-conjugating_AS"/>
</dbReference>
<feature type="region of interest" description="Disordered" evidence="8">
    <location>
        <begin position="1"/>
        <end position="84"/>
    </location>
</feature>
<name>A0AAN7YZV5_9MYCE</name>
<sequence length="230" mass="26064">MFRLKELQKKQQQQQQQQQQAAAPATNGTDAVTTEPTDVKRQNSNDLKEIRKQKSKDSYFSLKTKQSSESGSKRANPAELRAQKDIDEMEVPVGCAVSFKDTNDILNFNLSITPTDGLYQSATFQFTINIPSTYPYDPPKVHCDTLVYHPNIDLEGHVCLNILRQDWMPVLNIGTVIFGLMTLFLEPNPDDPLNKEAAQLMIDNKKSFEANVRQSLRGGYISNRQFPKLL</sequence>
<comment type="pathway">
    <text evidence="1">Protein modification; protein neddylation.</text>
</comment>
<dbReference type="PANTHER" id="PTHR24067">
    <property type="entry name" value="UBIQUITIN-CONJUGATING ENZYME E2"/>
    <property type="match status" value="1"/>
</dbReference>
<dbReference type="EMBL" id="JAVFKY010000001">
    <property type="protein sequence ID" value="KAK5584436.1"/>
    <property type="molecule type" value="Genomic_DNA"/>
</dbReference>
<dbReference type="GO" id="GO:0005524">
    <property type="term" value="F:ATP binding"/>
    <property type="evidence" value="ECO:0007669"/>
    <property type="project" value="UniProtKB-UniRule"/>
</dbReference>
<evidence type="ECO:0000256" key="4">
    <source>
        <dbReference type="ARBA" id="ARBA00022786"/>
    </source>
</evidence>
<evidence type="ECO:0000259" key="9">
    <source>
        <dbReference type="PROSITE" id="PS50127"/>
    </source>
</evidence>
<proteinExistence type="inferred from homology"/>
<evidence type="ECO:0000256" key="7">
    <source>
        <dbReference type="RuleBase" id="RU362109"/>
    </source>
</evidence>
<keyword evidence="3 7" id="KW-0547">Nucleotide-binding</keyword>
<dbReference type="FunFam" id="3.10.110.10:FF:000005">
    <property type="entry name" value="NEDD8-conjugating enzyme Ubc12"/>
    <property type="match status" value="1"/>
</dbReference>
<reference evidence="10 11" key="1">
    <citation type="submission" date="2023-11" db="EMBL/GenBank/DDBJ databases">
        <title>Dfirmibasis_genome.</title>
        <authorList>
            <person name="Edelbroek B."/>
            <person name="Kjellin J."/>
            <person name="Jerlstrom-Hultqvist J."/>
            <person name="Soderbom F."/>
        </authorList>
    </citation>
    <scope>NUCLEOTIDE SEQUENCE [LARGE SCALE GENOMIC DNA]</scope>
    <source>
        <strain evidence="10 11">TNS-C-14</strain>
    </source>
</reference>
<dbReference type="PROSITE" id="PS00183">
    <property type="entry name" value="UBC_1"/>
    <property type="match status" value="1"/>
</dbReference>
<feature type="compositionally biased region" description="Low complexity" evidence="8">
    <location>
        <begin position="10"/>
        <end position="20"/>
    </location>
</feature>
<comment type="similarity">
    <text evidence="7">Belongs to the ubiquitin-conjugating enzyme family.</text>
</comment>
<organism evidence="10 11">
    <name type="scientific">Dictyostelium firmibasis</name>
    <dbReference type="NCBI Taxonomy" id="79012"/>
    <lineage>
        <taxon>Eukaryota</taxon>
        <taxon>Amoebozoa</taxon>
        <taxon>Evosea</taxon>
        <taxon>Eumycetozoa</taxon>
        <taxon>Dictyostelia</taxon>
        <taxon>Dictyosteliales</taxon>
        <taxon>Dictyosteliaceae</taxon>
        <taxon>Dictyostelium</taxon>
    </lineage>
</organism>
<dbReference type="Pfam" id="PF00179">
    <property type="entry name" value="UQ_con"/>
    <property type="match status" value="1"/>
</dbReference>
<keyword evidence="11" id="KW-1185">Reference proteome</keyword>
<evidence type="ECO:0000256" key="1">
    <source>
        <dbReference type="ARBA" id="ARBA00005032"/>
    </source>
</evidence>
<dbReference type="Gene3D" id="3.10.110.10">
    <property type="entry name" value="Ubiquitin Conjugating Enzyme"/>
    <property type="match status" value="1"/>
</dbReference>
<comment type="caution">
    <text evidence="10">The sequence shown here is derived from an EMBL/GenBank/DDBJ whole genome shotgun (WGS) entry which is preliminary data.</text>
</comment>
<keyword evidence="2" id="KW-0808">Transferase</keyword>
<dbReference type="SUPFAM" id="SSF54495">
    <property type="entry name" value="UBC-like"/>
    <property type="match status" value="1"/>
</dbReference>
<evidence type="ECO:0000256" key="8">
    <source>
        <dbReference type="SAM" id="MobiDB-lite"/>
    </source>
</evidence>
<feature type="compositionally biased region" description="Polar residues" evidence="8">
    <location>
        <begin position="61"/>
        <end position="70"/>
    </location>
</feature>
<evidence type="ECO:0000256" key="6">
    <source>
        <dbReference type="PROSITE-ProRule" id="PRU10133"/>
    </source>
</evidence>
<accession>A0AAN7YZV5</accession>
<feature type="compositionally biased region" description="Basic and acidic residues" evidence="8">
    <location>
        <begin position="37"/>
        <end position="57"/>
    </location>
</feature>